<dbReference type="InterPro" id="IPR036691">
    <property type="entry name" value="Endo/exonu/phosph_ase_sf"/>
</dbReference>
<dbReference type="GO" id="GO:0006506">
    <property type="term" value="P:GPI anchor biosynthetic process"/>
    <property type="evidence" value="ECO:0007669"/>
    <property type="project" value="TreeGrafter"/>
</dbReference>
<reference evidence="2 3" key="1">
    <citation type="journal article" date="2013" name="Genome Announc.">
        <title>Draft Genome Sequence of Rhizobium mesoamericanum STM3625, a Nitrogen-Fixing Symbiont of Mimosa pudica Isolated in French Guiana (South America).</title>
        <authorList>
            <person name="Moulin L."/>
            <person name="Mornico D."/>
            <person name="Melkonian R."/>
            <person name="Klonowska A."/>
        </authorList>
    </citation>
    <scope>NUCLEOTIDE SEQUENCE [LARGE SCALE GENOMIC DNA]</scope>
    <source>
        <strain evidence="2 3">STM3625</strain>
    </source>
</reference>
<dbReference type="eggNOG" id="COG3568">
    <property type="taxonomic scope" value="Bacteria"/>
</dbReference>
<keyword evidence="3" id="KW-1185">Reference proteome</keyword>
<feature type="domain" description="Endonuclease/exonuclease/phosphatase" evidence="1">
    <location>
        <begin position="4"/>
        <end position="278"/>
    </location>
</feature>
<proteinExistence type="predicted"/>
<keyword evidence="2" id="KW-0540">Nuclease</keyword>
<dbReference type="GO" id="GO:0004519">
    <property type="term" value="F:endonuclease activity"/>
    <property type="evidence" value="ECO:0007669"/>
    <property type="project" value="UniProtKB-KW"/>
</dbReference>
<keyword evidence="2" id="KW-0269">Exonuclease</keyword>
<keyword evidence="2" id="KW-0255">Endonuclease</keyword>
<organism evidence="2 3">
    <name type="scientific">Rhizobium mesoamericanum STM3625</name>
    <dbReference type="NCBI Taxonomy" id="1211777"/>
    <lineage>
        <taxon>Bacteria</taxon>
        <taxon>Pseudomonadati</taxon>
        <taxon>Pseudomonadota</taxon>
        <taxon>Alphaproteobacteria</taxon>
        <taxon>Hyphomicrobiales</taxon>
        <taxon>Rhizobiaceae</taxon>
        <taxon>Rhizobium/Agrobacterium group</taxon>
        <taxon>Rhizobium</taxon>
    </lineage>
</organism>
<accession>K0PVH3</accession>
<dbReference type="SUPFAM" id="SSF56219">
    <property type="entry name" value="DNase I-like"/>
    <property type="match status" value="1"/>
</dbReference>
<evidence type="ECO:0000313" key="3">
    <source>
        <dbReference type="Proteomes" id="UP000009319"/>
    </source>
</evidence>
<dbReference type="AlphaFoldDB" id="K0PVH3"/>
<dbReference type="PANTHER" id="PTHR14859">
    <property type="entry name" value="CALCOFLUOR WHITE HYPERSENSITIVE PROTEIN PRECURSOR"/>
    <property type="match status" value="1"/>
</dbReference>
<evidence type="ECO:0000313" key="2">
    <source>
        <dbReference type="EMBL" id="CCM77788.1"/>
    </source>
</evidence>
<dbReference type="HOGENOM" id="CLU_089641_0_0_5"/>
<protein>
    <submittedName>
        <fullName evidence="2">Endonuclease/exonuclease/phosphatase</fullName>
    </submittedName>
</protein>
<dbReference type="RefSeq" id="WP_007528551.1">
    <property type="nucleotide sequence ID" value="NZ_HF536772.1"/>
</dbReference>
<name>K0PVH3_9HYPH</name>
<dbReference type="STRING" id="1211777.BN77_0754"/>
<dbReference type="PANTHER" id="PTHR14859:SF1">
    <property type="entry name" value="PGAP2-INTERACTING PROTEIN"/>
    <property type="match status" value="1"/>
</dbReference>
<dbReference type="Gene3D" id="3.60.10.10">
    <property type="entry name" value="Endonuclease/exonuclease/phosphatase"/>
    <property type="match status" value="1"/>
</dbReference>
<dbReference type="EMBL" id="CANI01000032">
    <property type="protein sequence ID" value="CCM77788.1"/>
    <property type="molecule type" value="Genomic_DNA"/>
</dbReference>
<gene>
    <name evidence="2" type="ORF">BN77_0754</name>
</gene>
<dbReference type="GO" id="GO:0004527">
    <property type="term" value="F:exonuclease activity"/>
    <property type="evidence" value="ECO:0007669"/>
    <property type="project" value="UniProtKB-KW"/>
</dbReference>
<dbReference type="Pfam" id="PF03372">
    <property type="entry name" value="Exo_endo_phos"/>
    <property type="match status" value="1"/>
</dbReference>
<sequence>MKFASYNIQYGFGLDGIYDLDRIVASLEGADIIALQEVTRGFVRNDYADMVADLAGLFPNHFWVYGPACDLHVEEAEEGWPTRGTRFQFGNMVLSRWPILSTRTLLLPRSRTISKINLQRGATEAVIETPSGGLRVYSVHLDHVSNDERSRQLAHLKERINAFVSEGSSVTGAAEFDISDPPLPENYIVMGDFNMTPESPEYCIFSGASDGYYGRVQRIGTPIDAFAVLKAYTPGSYSWMDPKDHSKRMHLDYCFVSCGLADRLKSVKIDTNSVGSDHFPVWVEIDG</sequence>
<evidence type="ECO:0000259" key="1">
    <source>
        <dbReference type="Pfam" id="PF03372"/>
    </source>
</evidence>
<dbReference type="InterPro" id="IPR051916">
    <property type="entry name" value="GPI-anchor_lipid_remodeler"/>
</dbReference>
<dbReference type="GO" id="GO:0016020">
    <property type="term" value="C:membrane"/>
    <property type="evidence" value="ECO:0007669"/>
    <property type="project" value="GOC"/>
</dbReference>
<dbReference type="InterPro" id="IPR005135">
    <property type="entry name" value="Endo/exonuclease/phosphatase"/>
</dbReference>
<comment type="caution">
    <text evidence="2">The sequence shown here is derived from an EMBL/GenBank/DDBJ whole genome shotgun (WGS) entry which is preliminary data.</text>
</comment>
<keyword evidence="2" id="KW-0378">Hydrolase</keyword>
<dbReference type="Proteomes" id="UP000009319">
    <property type="component" value="Unassembled WGS sequence"/>
</dbReference>